<name>A0A8X6P362_NEPPI</name>
<gene>
    <name evidence="1" type="ORF">NPIL_178381</name>
</gene>
<evidence type="ECO:0000313" key="1">
    <source>
        <dbReference type="EMBL" id="GFT45935.1"/>
    </source>
</evidence>
<organism evidence="1 2">
    <name type="scientific">Nephila pilipes</name>
    <name type="common">Giant wood spider</name>
    <name type="synonym">Nephila maculata</name>
    <dbReference type="NCBI Taxonomy" id="299642"/>
    <lineage>
        <taxon>Eukaryota</taxon>
        <taxon>Metazoa</taxon>
        <taxon>Ecdysozoa</taxon>
        <taxon>Arthropoda</taxon>
        <taxon>Chelicerata</taxon>
        <taxon>Arachnida</taxon>
        <taxon>Araneae</taxon>
        <taxon>Araneomorphae</taxon>
        <taxon>Entelegynae</taxon>
        <taxon>Araneoidea</taxon>
        <taxon>Nephilidae</taxon>
        <taxon>Nephila</taxon>
    </lineage>
</organism>
<dbReference type="OrthoDB" id="6431449at2759"/>
<proteinExistence type="predicted"/>
<dbReference type="EMBL" id="BMAW01111026">
    <property type="protein sequence ID" value="GFT45935.1"/>
    <property type="molecule type" value="Genomic_DNA"/>
</dbReference>
<dbReference type="AlphaFoldDB" id="A0A8X6P362"/>
<evidence type="ECO:0000313" key="2">
    <source>
        <dbReference type="Proteomes" id="UP000887013"/>
    </source>
</evidence>
<keyword evidence="2" id="KW-1185">Reference proteome</keyword>
<accession>A0A8X6P362</accession>
<reference evidence="1" key="1">
    <citation type="submission" date="2020-08" db="EMBL/GenBank/DDBJ databases">
        <title>Multicomponent nature underlies the extraordinary mechanical properties of spider dragline silk.</title>
        <authorList>
            <person name="Kono N."/>
            <person name="Nakamura H."/>
            <person name="Mori M."/>
            <person name="Yoshida Y."/>
            <person name="Ohtoshi R."/>
            <person name="Malay A.D."/>
            <person name="Moran D.A.P."/>
            <person name="Tomita M."/>
            <person name="Numata K."/>
            <person name="Arakawa K."/>
        </authorList>
    </citation>
    <scope>NUCLEOTIDE SEQUENCE</scope>
</reference>
<sequence>MDIEPCESNQALTHYVTKYIAKVEPEDLNYGVKQAINRIIQEESEIQRKLFKIYMRIFSTCECAYRLFHLPLRYDSRKYILFNARLPDQRYHVVKFKDDYAFGYGANIFER</sequence>
<protein>
    <submittedName>
        <fullName evidence="1">Uncharacterized protein</fullName>
    </submittedName>
</protein>
<dbReference type="Proteomes" id="UP000887013">
    <property type="component" value="Unassembled WGS sequence"/>
</dbReference>
<comment type="caution">
    <text evidence="1">The sequence shown here is derived from an EMBL/GenBank/DDBJ whole genome shotgun (WGS) entry which is preliminary data.</text>
</comment>